<keyword evidence="4" id="KW-1185">Reference proteome</keyword>
<comment type="caution">
    <text evidence="3">The sequence shown here is derived from an EMBL/GenBank/DDBJ whole genome shotgun (WGS) entry which is preliminary data.</text>
</comment>
<reference evidence="3 4" key="1">
    <citation type="submission" date="2019-09" db="EMBL/GenBank/DDBJ databases">
        <title>Report of infection by Mycobacterium simiae a patient suffering from pulmonary tuberculosis.</title>
        <authorList>
            <person name="Mohanty P.S."/>
            <person name="Bansal A.K."/>
            <person name="Singh H."/>
            <person name="Sharma S."/>
            <person name="Patil S.A."/>
            <person name="Upadhaya P."/>
            <person name="Singh P.K."/>
            <person name="Kumar D."/>
            <person name="Kumar S."/>
            <person name="Singh R.K."/>
            <person name="Chaudhary B."/>
        </authorList>
    </citation>
    <scope>NUCLEOTIDE SEQUENCE [LARGE SCALE GENOMIC DNA]</scope>
    <source>
        <strain evidence="3 4">JAL-560-SIM</strain>
    </source>
</reference>
<feature type="domain" description="Ketoreductase (KR)" evidence="2">
    <location>
        <begin position="1"/>
        <end position="73"/>
    </location>
</feature>
<organism evidence="3 4">
    <name type="scientific">Mycobacterium simiae</name>
    <name type="common">Mycobacterium habana</name>
    <dbReference type="NCBI Taxonomy" id="1784"/>
    <lineage>
        <taxon>Bacteria</taxon>
        <taxon>Bacillati</taxon>
        <taxon>Actinomycetota</taxon>
        <taxon>Actinomycetes</taxon>
        <taxon>Mycobacteriales</taxon>
        <taxon>Mycobacteriaceae</taxon>
        <taxon>Mycobacterium</taxon>
        <taxon>Mycobacterium simiae complex</taxon>
    </lineage>
</organism>
<dbReference type="AlphaFoldDB" id="A0A5B1AG62"/>
<evidence type="ECO:0000256" key="1">
    <source>
        <dbReference type="ARBA" id="ARBA00022679"/>
    </source>
</evidence>
<feature type="non-terminal residue" evidence="3">
    <location>
        <position position="74"/>
    </location>
</feature>
<dbReference type="InterPro" id="IPR036291">
    <property type="entry name" value="NAD(P)-bd_dom_sf"/>
</dbReference>
<dbReference type="InterPro" id="IPR050091">
    <property type="entry name" value="PKS_NRPS_Biosynth_Enz"/>
</dbReference>
<dbReference type="RefSeq" id="WP_149656743.1">
    <property type="nucleotide sequence ID" value="NZ_VTZN01000681.1"/>
</dbReference>
<evidence type="ECO:0000313" key="4">
    <source>
        <dbReference type="Proteomes" id="UP000324701"/>
    </source>
</evidence>
<dbReference type="EMBL" id="VTZN01000681">
    <property type="protein sequence ID" value="KAA1234641.1"/>
    <property type="molecule type" value="Genomic_DNA"/>
</dbReference>
<dbReference type="GO" id="GO:0006633">
    <property type="term" value="P:fatty acid biosynthetic process"/>
    <property type="evidence" value="ECO:0007669"/>
    <property type="project" value="TreeGrafter"/>
</dbReference>
<evidence type="ECO:0000259" key="2">
    <source>
        <dbReference type="Pfam" id="PF08659"/>
    </source>
</evidence>
<dbReference type="OrthoDB" id="9778690at2"/>
<gene>
    <name evidence="3" type="ORF">F0Q45_27345</name>
</gene>
<dbReference type="InterPro" id="IPR013968">
    <property type="entry name" value="PKS_KR"/>
</dbReference>
<name>A0A5B1AG62_MYCSI</name>
<accession>A0A5B1AG62</accession>
<protein>
    <submittedName>
        <fullName evidence="3">KR domain-containing protein</fullName>
    </submittedName>
</protein>
<evidence type="ECO:0000313" key="3">
    <source>
        <dbReference type="EMBL" id="KAA1234641.1"/>
    </source>
</evidence>
<dbReference type="PANTHER" id="PTHR43775:SF51">
    <property type="entry name" value="INACTIVE PHENOLPHTHIOCEROL SYNTHESIS POLYKETIDE SYNTHASE TYPE I PKS1-RELATED"/>
    <property type="match status" value="1"/>
</dbReference>
<dbReference type="Proteomes" id="UP000324701">
    <property type="component" value="Unassembled WGS sequence"/>
</dbReference>
<sequence>VSRRGLAAPGAAELAHRLTQLGAEVSITACDTSSAAELAAVLESIPDQHRLTAVIHAAGIVDDAVVSELTESQL</sequence>
<dbReference type="GO" id="GO:0004312">
    <property type="term" value="F:fatty acid synthase activity"/>
    <property type="evidence" value="ECO:0007669"/>
    <property type="project" value="TreeGrafter"/>
</dbReference>
<dbReference type="PANTHER" id="PTHR43775">
    <property type="entry name" value="FATTY ACID SYNTHASE"/>
    <property type="match status" value="1"/>
</dbReference>
<dbReference type="Gene3D" id="3.40.50.720">
    <property type="entry name" value="NAD(P)-binding Rossmann-like Domain"/>
    <property type="match status" value="1"/>
</dbReference>
<dbReference type="SUPFAM" id="SSF51735">
    <property type="entry name" value="NAD(P)-binding Rossmann-fold domains"/>
    <property type="match status" value="1"/>
</dbReference>
<keyword evidence="1" id="KW-0808">Transferase</keyword>
<dbReference type="Pfam" id="PF08659">
    <property type="entry name" value="KR"/>
    <property type="match status" value="1"/>
</dbReference>
<feature type="non-terminal residue" evidence="3">
    <location>
        <position position="1"/>
    </location>
</feature>
<proteinExistence type="predicted"/>